<organism evidence="3 4">
    <name type="scientific">Anaerosalibacter massiliensis</name>
    <dbReference type="NCBI Taxonomy" id="1347392"/>
    <lineage>
        <taxon>Bacteria</taxon>
        <taxon>Bacillati</taxon>
        <taxon>Bacillota</taxon>
        <taxon>Tissierellia</taxon>
        <taxon>Tissierellales</taxon>
        <taxon>Sporanaerobacteraceae</taxon>
        <taxon>Anaerosalibacter</taxon>
    </lineage>
</organism>
<dbReference type="InterPro" id="IPR007560">
    <property type="entry name" value="Restrct_endonuc_IV_Mrr"/>
</dbReference>
<keyword evidence="1" id="KW-1133">Transmembrane helix</keyword>
<dbReference type="EMBL" id="JANJZL010000001">
    <property type="protein sequence ID" value="MCR2042941.1"/>
    <property type="molecule type" value="Genomic_DNA"/>
</dbReference>
<evidence type="ECO:0000313" key="3">
    <source>
        <dbReference type="EMBL" id="MCR2042941.1"/>
    </source>
</evidence>
<dbReference type="GO" id="GO:0003677">
    <property type="term" value="F:DNA binding"/>
    <property type="evidence" value="ECO:0007669"/>
    <property type="project" value="InterPro"/>
</dbReference>
<feature type="domain" description="Restriction endonuclease type IV Mrr" evidence="2">
    <location>
        <begin position="116"/>
        <end position="219"/>
    </location>
</feature>
<evidence type="ECO:0000256" key="1">
    <source>
        <dbReference type="SAM" id="Phobius"/>
    </source>
</evidence>
<reference evidence="3" key="1">
    <citation type="submission" date="2022-07" db="EMBL/GenBank/DDBJ databases">
        <title>Enhanced cultured diversity of the mouse gut microbiota enables custom-made synthetic communities.</title>
        <authorList>
            <person name="Afrizal A."/>
        </authorList>
    </citation>
    <scope>NUCLEOTIDE SEQUENCE</scope>
    <source>
        <strain evidence="3">DSM 29482</strain>
    </source>
</reference>
<dbReference type="SUPFAM" id="SSF52980">
    <property type="entry name" value="Restriction endonuclease-like"/>
    <property type="match status" value="1"/>
</dbReference>
<name>A0A9X2MG39_9FIRM</name>
<evidence type="ECO:0000313" key="4">
    <source>
        <dbReference type="Proteomes" id="UP001142078"/>
    </source>
</evidence>
<keyword evidence="1" id="KW-0812">Transmembrane</keyword>
<dbReference type="OrthoDB" id="1706787at2"/>
<protein>
    <submittedName>
        <fullName evidence="3">Restriction endonuclease</fullName>
    </submittedName>
</protein>
<dbReference type="AlphaFoldDB" id="A0A9X2MG39"/>
<gene>
    <name evidence="3" type="ORF">NSA23_02300</name>
</gene>
<dbReference type="Proteomes" id="UP001142078">
    <property type="component" value="Unassembled WGS sequence"/>
</dbReference>
<keyword evidence="3" id="KW-0255">Endonuclease</keyword>
<keyword evidence="3" id="KW-0540">Nuclease</keyword>
<dbReference type="GO" id="GO:0004519">
    <property type="term" value="F:endonuclease activity"/>
    <property type="evidence" value="ECO:0007669"/>
    <property type="project" value="UniProtKB-KW"/>
</dbReference>
<dbReference type="InterPro" id="IPR011335">
    <property type="entry name" value="Restrct_endonuc-II-like"/>
</dbReference>
<dbReference type="GO" id="GO:0009307">
    <property type="term" value="P:DNA restriction-modification system"/>
    <property type="evidence" value="ECO:0007669"/>
    <property type="project" value="InterPro"/>
</dbReference>
<dbReference type="InterPro" id="IPR011856">
    <property type="entry name" value="tRNA_endonuc-like_dom_sf"/>
</dbReference>
<feature type="transmembrane region" description="Helical" evidence="1">
    <location>
        <begin position="285"/>
        <end position="303"/>
    </location>
</feature>
<dbReference type="Pfam" id="PF04471">
    <property type="entry name" value="Mrr_cat"/>
    <property type="match status" value="1"/>
</dbReference>
<dbReference type="Gene3D" id="3.40.1350.10">
    <property type="match status" value="1"/>
</dbReference>
<feature type="transmembrane region" description="Helical" evidence="1">
    <location>
        <begin position="67"/>
        <end position="88"/>
    </location>
</feature>
<keyword evidence="1" id="KW-0472">Membrane</keyword>
<comment type="caution">
    <text evidence="3">The sequence shown here is derived from an EMBL/GenBank/DDBJ whole genome shotgun (WGS) entry which is preliminary data.</text>
</comment>
<keyword evidence="4" id="KW-1185">Reference proteome</keyword>
<keyword evidence="3" id="KW-0378">Hydrolase</keyword>
<feature type="transmembrane region" description="Helical" evidence="1">
    <location>
        <begin position="40"/>
        <end position="61"/>
    </location>
</feature>
<dbReference type="RefSeq" id="WP_042681397.1">
    <property type="nucleotide sequence ID" value="NZ_CABKTM010000043.1"/>
</dbReference>
<feature type="transmembrane region" description="Helical" evidence="1">
    <location>
        <begin position="260"/>
        <end position="279"/>
    </location>
</feature>
<proteinExistence type="predicted"/>
<evidence type="ECO:0000259" key="2">
    <source>
        <dbReference type="Pfam" id="PF04471"/>
    </source>
</evidence>
<sequence length="314" mass="37554">MLNEESLTDSLKRRLKDLKRRKNIKNYYLKKIKGGKSYNAVLLDSLIIKFIMTLLFFIVLISKTGYFILSLIISLLFLFSVLYASYYIKAKKFNKKVIEINKDIVNRKIMKEINYFTNDEFIQYVREIFEKYYNISFDEYKENIDLVGKKYDEVWAIKCFKTSQEDRISKKDIRDFKDEVDEIGIERGIVVTNSYFVSGMKTEYEGIIELVDFDSLVYMVKEIGEYPSKEDVEEIIISRYEENKKDISKRKGHVFSKTKVFKYLFLSFCLFILSTMTIYSFYYMIMAFISLSLAIVSVFYEYFQKLIFKETEEE</sequence>
<accession>A0A9X2MG39</accession>